<reference evidence="1" key="1">
    <citation type="submission" date="2020-05" db="EMBL/GenBank/DDBJ databases">
        <authorList>
            <person name="Chiriac C."/>
            <person name="Salcher M."/>
            <person name="Ghai R."/>
            <person name="Kavagutti S V."/>
        </authorList>
    </citation>
    <scope>NUCLEOTIDE SEQUENCE</scope>
</reference>
<sequence length="73" mass="8393">MTVMSPPPETGSLERQAQRVLLTSDTSRCFGYWARNPRLVWGFCFSPGIRLGDRSVLILEPRRQLRRTKDTLA</sequence>
<protein>
    <submittedName>
        <fullName evidence="1">Unannotated protein</fullName>
    </submittedName>
</protein>
<proteinExistence type="predicted"/>
<name>A0A6J6T9Y4_9ZZZZ</name>
<evidence type="ECO:0000313" key="1">
    <source>
        <dbReference type="EMBL" id="CAB4743099.1"/>
    </source>
</evidence>
<dbReference type="AlphaFoldDB" id="A0A6J6T9Y4"/>
<accession>A0A6J6T9Y4</accession>
<organism evidence="1">
    <name type="scientific">freshwater metagenome</name>
    <dbReference type="NCBI Taxonomy" id="449393"/>
    <lineage>
        <taxon>unclassified sequences</taxon>
        <taxon>metagenomes</taxon>
        <taxon>ecological metagenomes</taxon>
    </lineage>
</organism>
<gene>
    <name evidence="1" type="ORF">UFOPK2786_00886</name>
</gene>
<dbReference type="EMBL" id="CAEZYW010000122">
    <property type="protein sequence ID" value="CAB4743099.1"/>
    <property type="molecule type" value="Genomic_DNA"/>
</dbReference>